<evidence type="ECO:0000256" key="1">
    <source>
        <dbReference type="ARBA" id="ARBA00004613"/>
    </source>
</evidence>
<evidence type="ECO:0000256" key="3">
    <source>
        <dbReference type="ARBA" id="ARBA00023157"/>
    </source>
</evidence>
<dbReference type="GO" id="GO:0005576">
    <property type="term" value="C:extracellular region"/>
    <property type="evidence" value="ECO:0007669"/>
    <property type="project" value="UniProtKB-SubCell"/>
</dbReference>
<dbReference type="EMBL" id="CAJHNH020008475">
    <property type="protein sequence ID" value="CAG5135951.1"/>
    <property type="molecule type" value="Genomic_DNA"/>
</dbReference>
<reference evidence="4" key="1">
    <citation type="submission" date="2021-04" db="EMBL/GenBank/DDBJ databases">
        <authorList>
            <consortium name="Molecular Ecology Group"/>
        </authorList>
    </citation>
    <scope>NUCLEOTIDE SEQUENCE</scope>
</reference>
<gene>
    <name evidence="4" type="ORF">CUNI_LOCUS21509</name>
</gene>
<evidence type="ECO:0000313" key="4">
    <source>
        <dbReference type="EMBL" id="CAG5135951.1"/>
    </source>
</evidence>
<feature type="non-terminal residue" evidence="4">
    <location>
        <position position="82"/>
    </location>
</feature>
<organism evidence="4 5">
    <name type="scientific">Candidula unifasciata</name>
    <dbReference type="NCBI Taxonomy" id="100452"/>
    <lineage>
        <taxon>Eukaryota</taxon>
        <taxon>Metazoa</taxon>
        <taxon>Spiralia</taxon>
        <taxon>Lophotrochozoa</taxon>
        <taxon>Mollusca</taxon>
        <taxon>Gastropoda</taxon>
        <taxon>Heterobranchia</taxon>
        <taxon>Euthyneura</taxon>
        <taxon>Panpulmonata</taxon>
        <taxon>Eupulmonata</taxon>
        <taxon>Stylommatophora</taxon>
        <taxon>Helicina</taxon>
        <taxon>Helicoidea</taxon>
        <taxon>Geomitridae</taxon>
        <taxon>Candidula</taxon>
    </lineage>
</organism>
<dbReference type="OrthoDB" id="6100049at2759"/>
<comment type="subcellular location">
    <subcellularLocation>
        <location evidence="1">Secreted</location>
    </subcellularLocation>
</comment>
<evidence type="ECO:0000256" key="2">
    <source>
        <dbReference type="ARBA" id="ARBA00022525"/>
    </source>
</evidence>
<proteinExistence type="predicted"/>
<dbReference type="InterPro" id="IPR004169">
    <property type="entry name" value="Spidertoxin"/>
</dbReference>
<keyword evidence="5" id="KW-1185">Reference proteome</keyword>
<dbReference type="CDD" id="cd12960">
    <property type="entry name" value="Spider_toxin"/>
    <property type="match status" value="1"/>
</dbReference>
<comment type="caution">
    <text evidence="4">The sequence shown here is derived from an EMBL/GenBank/DDBJ whole genome shotgun (WGS) entry which is preliminary data.</text>
</comment>
<dbReference type="AlphaFoldDB" id="A0A8S4AD19"/>
<accession>A0A8S4AD19</accession>
<keyword evidence="2" id="KW-0964">Secreted</keyword>
<evidence type="ECO:0000313" key="5">
    <source>
        <dbReference type="Proteomes" id="UP000678393"/>
    </source>
</evidence>
<dbReference type="Proteomes" id="UP000678393">
    <property type="component" value="Unassembled WGS sequence"/>
</dbReference>
<protein>
    <submittedName>
        <fullName evidence="4">Uncharacterized protein</fullName>
    </submittedName>
</protein>
<sequence>GDRFEGPSNYNDDDDVSDLLETFKRTVSSMPQTRKLCIPWRSPCTHDAALISKYNFLKCCNDGACKCNLWGNNCRCEATLGR</sequence>
<dbReference type="GO" id="GO:0008200">
    <property type="term" value="F:ion channel inhibitor activity"/>
    <property type="evidence" value="ECO:0007669"/>
    <property type="project" value="InterPro"/>
</dbReference>
<keyword evidence="3" id="KW-1015">Disulfide bond</keyword>
<name>A0A8S4AD19_9EUPU</name>
<dbReference type="Pfam" id="PF02819">
    <property type="entry name" value="Toxin_9"/>
    <property type="match status" value="1"/>
</dbReference>